<proteinExistence type="predicted"/>
<name>A0A399JDH6_9MICC</name>
<organism evidence="1 2">
    <name type="scientific">Galactobacter valiniphilus</name>
    <dbReference type="NCBI Taxonomy" id="2676122"/>
    <lineage>
        <taxon>Bacteria</taxon>
        <taxon>Bacillati</taxon>
        <taxon>Actinomycetota</taxon>
        <taxon>Actinomycetes</taxon>
        <taxon>Micrococcales</taxon>
        <taxon>Micrococcaceae</taxon>
        <taxon>Galactobacter</taxon>
    </lineage>
</organism>
<dbReference type="Pfam" id="PF21790">
    <property type="entry name" value="OGG"/>
    <property type="match status" value="1"/>
</dbReference>
<dbReference type="RefSeq" id="WP_119423372.1">
    <property type="nucleotide sequence ID" value="NZ_QQXK01000002.1"/>
</dbReference>
<dbReference type="EMBL" id="QQXK01000002">
    <property type="protein sequence ID" value="RII43613.1"/>
    <property type="molecule type" value="Genomic_DNA"/>
</dbReference>
<evidence type="ECO:0000313" key="1">
    <source>
        <dbReference type="EMBL" id="RII43613.1"/>
    </source>
</evidence>
<dbReference type="AlphaFoldDB" id="A0A399JDH6"/>
<dbReference type="Proteomes" id="UP000265419">
    <property type="component" value="Unassembled WGS sequence"/>
</dbReference>
<protein>
    <submittedName>
        <fullName evidence="1">Uncharacterized protein</fullName>
    </submittedName>
</protein>
<sequence>MTQDAPAKQLSSLRELAQAASQRGEGLGKAIKVDPQRWAKYAGENVAALIEGSSAWDAQSRSVSRQALWALADLARNSEGADRSRLAREVLWVSLAWGHGTTYRLARKRAQALLECPDDLAVRIFDRAQDPDAAEALFDSLRHGDDRVKYWGPNFFTKFLYFSAPRTSPAAHLIVDVRVRSTLAGLGEPESSNIHSAAGGFGARTYGASLAPMNRFAIEWDVAPDAVEYAAFTLG</sequence>
<accession>A0A399JDH6</accession>
<dbReference type="InterPro" id="IPR048868">
    <property type="entry name" value="OGG-like_put"/>
</dbReference>
<reference evidence="1 2" key="1">
    <citation type="submission" date="2018-07" db="EMBL/GenBank/DDBJ databases">
        <title>Arthrobacter sp. nov., isolated from raw cow's milk with high bacterial count.</title>
        <authorList>
            <person name="Hahne J."/>
            <person name="Isele D."/>
            <person name="Lipski A."/>
        </authorList>
    </citation>
    <scope>NUCLEOTIDE SEQUENCE [LARGE SCALE GENOMIC DNA]</scope>
    <source>
        <strain evidence="1 2">JZ R-35</strain>
    </source>
</reference>
<evidence type="ECO:0000313" key="2">
    <source>
        <dbReference type="Proteomes" id="UP000265419"/>
    </source>
</evidence>
<keyword evidence="2" id="KW-1185">Reference proteome</keyword>
<gene>
    <name evidence="1" type="ORF">DWB68_01580</name>
</gene>
<comment type="caution">
    <text evidence="1">The sequence shown here is derived from an EMBL/GenBank/DDBJ whole genome shotgun (WGS) entry which is preliminary data.</text>
</comment>